<dbReference type="EMBL" id="PKMF04000321">
    <property type="protein sequence ID" value="KAK7837809.1"/>
    <property type="molecule type" value="Genomic_DNA"/>
</dbReference>
<evidence type="ECO:0000313" key="3">
    <source>
        <dbReference type="Proteomes" id="UP000237347"/>
    </source>
</evidence>
<reference evidence="2 3" key="1">
    <citation type="journal article" date="2018" name="Sci. Data">
        <title>The draft genome sequence of cork oak.</title>
        <authorList>
            <person name="Ramos A.M."/>
            <person name="Usie A."/>
            <person name="Barbosa P."/>
            <person name="Barros P.M."/>
            <person name="Capote T."/>
            <person name="Chaves I."/>
            <person name="Simoes F."/>
            <person name="Abreu I."/>
            <person name="Carrasquinho I."/>
            <person name="Faro C."/>
            <person name="Guimaraes J.B."/>
            <person name="Mendonca D."/>
            <person name="Nobrega F."/>
            <person name="Rodrigues L."/>
            <person name="Saibo N.J.M."/>
            <person name="Varela M.C."/>
            <person name="Egas C."/>
            <person name="Matos J."/>
            <person name="Miguel C.M."/>
            <person name="Oliveira M.M."/>
            <person name="Ricardo C.P."/>
            <person name="Goncalves S."/>
        </authorList>
    </citation>
    <scope>NUCLEOTIDE SEQUENCE [LARGE SCALE GENOMIC DNA]</scope>
    <source>
        <strain evidence="3">cv. HL8</strain>
    </source>
</reference>
<dbReference type="Proteomes" id="UP000237347">
    <property type="component" value="Unassembled WGS sequence"/>
</dbReference>
<comment type="caution">
    <text evidence="2">The sequence shown here is derived from an EMBL/GenBank/DDBJ whole genome shotgun (WGS) entry which is preliminary data.</text>
</comment>
<dbReference type="AlphaFoldDB" id="A0AAW0KHB9"/>
<feature type="region of interest" description="Disordered" evidence="1">
    <location>
        <begin position="1"/>
        <end position="54"/>
    </location>
</feature>
<keyword evidence="3" id="KW-1185">Reference proteome</keyword>
<accession>A0AAW0KHB9</accession>
<proteinExistence type="predicted"/>
<evidence type="ECO:0000313" key="2">
    <source>
        <dbReference type="EMBL" id="KAK7837809.1"/>
    </source>
</evidence>
<organism evidence="2 3">
    <name type="scientific">Quercus suber</name>
    <name type="common">Cork oak</name>
    <dbReference type="NCBI Taxonomy" id="58331"/>
    <lineage>
        <taxon>Eukaryota</taxon>
        <taxon>Viridiplantae</taxon>
        <taxon>Streptophyta</taxon>
        <taxon>Embryophyta</taxon>
        <taxon>Tracheophyta</taxon>
        <taxon>Spermatophyta</taxon>
        <taxon>Magnoliopsida</taxon>
        <taxon>eudicotyledons</taxon>
        <taxon>Gunneridae</taxon>
        <taxon>Pentapetalae</taxon>
        <taxon>rosids</taxon>
        <taxon>fabids</taxon>
        <taxon>Fagales</taxon>
        <taxon>Fagaceae</taxon>
        <taxon>Quercus</taxon>
    </lineage>
</organism>
<name>A0AAW0KHB9_QUESU</name>
<sequence>MKGTENESIRHREWRERKKIEKSAPNCVKRQSLPLPSSNPFPPPTKQEAEDRKNKKLIVVEKNRAIGTRREIQSNKDSALSLLARKREGAMVHGELLNPSTPLALELNNVVTEPQFLEKINMN</sequence>
<gene>
    <name evidence="2" type="ORF">CFP56_020768</name>
</gene>
<feature type="compositionally biased region" description="Basic and acidic residues" evidence="1">
    <location>
        <begin position="1"/>
        <end position="22"/>
    </location>
</feature>
<protein>
    <submittedName>
        <fullName evidence="2">Uncharacterized protein</fullName>
    </submittedName>
</protein>
<evidence type="ECO:0000256" key="1">
    <source>
        <dbReference type="SAM" id="MobiDB-lite"/>
    </source>
</evidence>